<protein>
    <submittedName>
        <fullName evidence="1">Unnamed protein product</fullName>
    </submittedName>
</protein>
<evidence type="ECO:0000313" key="1">
    <source>
        <dbReference type="EMBL" id="GMG28250.1"/>
    </source>
</evidence>
<sequence length="150" mass="15796">MLPIAYNSDANLQTGVGRGGHHGKVLSTTKTLAFAGDTRDVGTAGGIPKRDVLLHALREASLFLGGDGRAGGGNAGVEAVLIHFLYCCQKLDAGRTVEFGHTPIRFRALAMAASCWSCLMMAVLTSCGLEAALVEPEPNRAIVLMCRDVR</sequence>
<dbReference type="AlphaFoldDB" id="A0AAN4YJM4"/>
<dbReference type="EMBL" id="BSYA01000043">
    <property type="protein sequence ID" value="GMG28250.1"/>
    <property type="molecule type" value="Genomic_DNA"/>
</dbReference>
<comment type="caution">
    <text evidence="1">The sequence shown here is derived from an EMBL/GenBank/DDBJ whole genome shotgun (WGS) entry which is preliminary data.</text>
</comment>
<evidence type="ECO:0000313" key="2">
    <source>
        <dbReference type="Proteomes" id="UP001165205"/>
    </source>
</evidence>
<accession>A0AAN4YJM4</accession>
<dbReference type="Proteomes" id="UP001165205">
    <property type="component" value="Unassembled WGS sequence"/>
</dbReference>
<proteinExistence type="predicted"/>
<organism evidence="1 2">
    <name type="scientific">Aspergillus oryzae</name>
    <name type="common">Yellow koji mold</name>
    <dbReference type="NCBI Taxonomy" id="5062"/>
    <lineage>
        <taxon>Eukaryota</taxon>
        <taxon>Fungi</taxon>
        <taxon>Dikarya</taxon>
        <taxon>Ascomycota</taxon>
        <taxon>Pezizomycotina</taxon>
        <taxon>Eurotiomycetes</taxon>
        <taxon>Eurotiomycetidae</taxon>
        <taxon>Eurotiales</taxon>
        <taxon>Aspergillaceae</taxon>
        <taxon>Aspergillus</taxon>
        <taxon>Aspergillus subgen. Circumdati</taxon>
    </lineage>
</organism>
<gene>
    <name evidence="1" type="ORF">Aory04_000471400</name>
</gene>
<reference evidence="1" key="1">
    <citation type="submission" date="2023-04" db="EMBL/GenBank/DDBJ databases">
        <title>Aspergillus oryzae NBRC 4228.</title>
        <authorList>
            <person name="Ichikawa N."/>
            <person name="Sato H."/>
            <person name="Tonouchi N."/>
        </authorList>
    </citation>
    <scope>NUCLEOTIDE SEQUENCE</scope>
    <source>
        <strain evidence="1">NBRC 4228</strain>
    </source>
</reference>
<name>A0AAN4YJM4_ASPOZ</name>